<evidence type="ECO:0000313" key="4">
    <source>
        <dbReference type="Proteomes" id="UP001287286"/>
    </source>
</evidence>
<reference evidence="3 4" key="1">
    <citation type="journal article" date="2024" name="Microbiol. Resour. Announc.">
        <title>Genome annotations for the ascomycete fungi Trichoderma harzianum, Trichoderma aggressivum, and Purpureocillium lilacinum.</title>
        <authorList>
            <person name="Beijen E.P.W."/>
            <person name="Ohm R.A."/>
        </authorList>
    </citation>
    <scope>NUCLEOTIDE SEQUENCE [LARGE SCALE GENOMIC DNA]</scope>
    <source>
        <strain evidence="3 4">CBS 150709</strain>
    </source>
</reference>
<organism evidence="3 4">
    <name type="scientific">Purpureocillium lilacinum</name>
    <name type="common">Paecilomyces lilacinus</name>
    <dbReference type="NCBI Taxonomy" id="33203"/>
    <lineage>
        <taxon>Eukaryota</taxon>
        <taxon>Fungi</taxon>
        <taxon>Dikarya</taxon>
        <taxon>Ascomycota</taxon>
        <taxon>Pezizomycotina</taxon>
        <taxon>Sordariomycetes</taxon>
        <taxon>Hypocreomycetidae</taxon>
        <taxon>Hypocreales</taxon>
        <taxon>Ophiocordycipitaceae</taxon>
        <taxon>Purpureocillium</taxon>
    </lineage>
</organism>
<dbReference type="InterPro" id="IPR016181">
    <property type="entry name" value="Acyl_CoA_acyltransferase"/>
</dbReference>
<feature type="region of interest" description="Disordered" evidence="1">
    <location>
        <begin position="34"/>
        <end position="58"/>
    </location>
</feature>
<dbReference type="Pfam" id="PF13508">
    <property type="entry name" value="Acetyltransf_7"/>
    <property type="match status" value="1"/>
</dbReference>
<dbReference type="EMBL" id="JAWRVI010000018">
    <property type="protein sequence ID" value="KAK4089733.1"/>
    <property type="molecule type" value="Genomic_DNA"/>
</dbReference>
<dbReference type="PANTHER" id="PTHR42791">
    <property type="entry name" value="GNAT FAMILY ACETYLTRANSFERASE"/>
    <property type="match status" value="1"/>
</dbReference>
<feature type="domain" description="N-acetyltransferase" evidence="2">
    <location>
        <begin position="168"/>
        <end position="314"/>
    </location>
</feature>
<accession>A0ABR0C209</accession>
<evidence type="ECO:0000259" key="2">
    <source>
        <dbReference type="PROSITE" id="PS51186"/>
    </source>
</evidence>
<dbReference type="PROSITE" id="PS51186">
    <property type="entry name" value="GNAT"/>
    <property type="match status" value="1"/>
</dbReference>
<dbReference type="Gene3D" id="3.40.630.30">
    <property type="match status" value="1"/>
</dbReference>
<evidence type="ECO:0000256" key="1">
    <source>
        <dbReference type="SAM" id="MobiDB-lite"/>
    </source>
</evidence>
<dbReference type="PANTHER" id="PTHR42791:SF1">
    <property type="entry name" value="N-ACETYLTRANSFERASE DOMAIN-CONTAINING PROTEIN"/>
    <property type="match status" value="1"/>
</dbReference>
<evidence type="ECO:0000313" key="3">
    <source>
        <dbReference type="EMBL" id="KAK4089733.1"/>
    </source>
</evidence>
<proteinExistence type="predicted"/>
<sequence>MPRRRLPYPATLLSRRLIPQHHNRIILRAITTSHPPLPSPAPTPAAVQHVPPPPQSRPAAAAIMTTTTTTTTIPAATTTLQHRTAGPVACPPGYHLRRGLSSDVDAVTSLYRASFGRDSLLDILFPTRDAHPRDFHAHIYRHFQARWWTLGWDLTVLVDDALGVPVGFTWWRRPLDQLSFAERWLSPYAWFAPLMRLYVRLKNLLLPTRIPADSTAVFTRVYGEIEPRLLCSPRRRAAWYLSTIATLPSLQGRGLGGVLLRHGLRAVDDRGLACFLVGVSGVEPFYRKYGFEEVERANVGELAGWDGGAIMFRE</sequence>
<keyword evidence="4" id="KW-1185">Reference proteome</keyword>
<comment type="caution">
    <text evidence="3">The sequence shown here is derived from an EMBL/GenBank/DDBJ whole genome shotgun (WGS) entry which is preliminary data.</text>
</comment>
<protein>
    <recommendedName>
        <fullName evidence="2">N-acetyltransferase domain-containing protein</fullName>
    </recommendedName>
</protein>
<gene>
    <name evidence="3" type="ORF">Purlil1_5836</name>
</gene>
<dbReference type="Proteomes" id="UP001287286">
    <property type="component" value="Unassembled WGS sequence"/>
</dbReference>
<dbReference type="CDD" id="cd04301">
    <property type="entry name" value="NAT_SF"/>
    <property type="match status" value="1"/>
</dbReference>
<dbReference type="InterPro" id="IPR000182">
    <property type="entry name" value="GNAT_dom"/>
</dbReference>
<dbReference type="InterPro" id="IPR052523">
    <property type="entry name" value="Trichothecene_AcTrans"/>
</dbReference>
<dbReference type="SUPFAM" id="SSF55729">
    <property type="entry name" value="Acyl-CoA N-acyltransferases (Nat)"/>
    <property type="match status" value="1"/>
</dbReference>
<name>A0ABR0C209_PURLI</name>